<evidence type="ECO:0000313" key="3">
    <source>
        <dbReference type="EMBL" id="NEE13726.1"/>
    </source>
</evidence>
<feature type="region of interest" description="Disordered" evidence="1">
    <location>
        <begin position="111"/>
        <end position="163"/>
    </location>
</feature>
<evidence type="ECO:0000256" key="1">
    <source>
        <dbReference type="SAM" id="MobiDB-lite"/>
    </source>
</evidence>
<proteinExistence type="predicted"/>
<sequence length="163" mass="16788">MVIVFVLVAVLVLAVVVTANWYVWRRLFRDTTRGPGLVRRAGAVLIAGGWVLAVAALVAERSGAPFPLQQVLAWPGFLWLALSIYLLLAVLAGEIVRPLLRRFLEHRARRTDQGDGTGAVPVTGTGDAGGAPSSPTAAGSRSGSGAAPVPASASQPDGGRGAA</sequence>
<organism evidence="3">
    <name type="scientific">Streptomyces sp. SID7499</name>
    <dbReference type="NCBI Taxonomy" id="2706086"/>
    <lineage>
        <taxon>Bacteria</taxon>
        <taxon>Bacillati</taxon>
        <taxon>Actinomycetota</taxon>
        <taxon>Actinomycetes</taxon>
        <taxon>Kitasatosporales</taxon>
        <taxon>Streptomycetaceae</taxon>
        <taxon>Streptomyces</taxon>
    </lineage>
</organism>
<keyword evidence="2" id="KW-1133">Transmembrane helix</keyword>
<gene>
    <name evidence="3" type="ORF">G3M58_45635</name>
</gene>
<dbReference type="AlphaFoldDB" id="A0A6G3X7G8"/>
<keyword evidence="2" id="KW-0812">Transmembrane</keyword>
<feature type="non-terminal residue" evidence="3">
    <location>
        <position position="163"/>
    </location>
</feature>
<reference evidence="3" key="1">
    <citation type="submission" date="2020-01" db="EMBL/GenBank/DDBJ databases">
        <title>Insect and environment-associated Actinomycetes.</title>
        <authorList>
            <person name="Currrie C."/>
            <person name="Chevrette M."/>
            <person name="Carlson C."/>
            <person name="Stubbendieck R."/>
            <person name="Wendt-Pienkowski E."/>
        </authorList>
    </citation>
    <scope>NUCLEOTIDE SEQUENCE</scope>
    <source>
        <strain evidence="3">SID7499</strain>
    </source>
</reference>
<protein>
    <submittedName>
        <fullName evidence="3">Metallophosphoesterase</fullName>
    </submittedName>
</protein>
<feature type="compositionally biased region" description="Low complexity" evidence="1">
    <location>
        <begin position="130"/>
        <end position="156"/>
    </location>
</feature>
<name>A0A6G3X7G8_9ACTN</name>
<dbReference type="EMBL" id="JAAGMN010004748">
    <property type="protein sequence ID" value="NEE13726.1"/>
    <property type="molecule type" value="Genomic_DNA"/>
</dbReference>
<keyword evidence="2" id="KW-0472">Membrane</keyword>
<feature type="transmembrane region" description="Helical" evidence="2">
    <location>
        <begin position="77"/>
        <end position="100"/>
    </location>
</feature>
<accession>A0A6G3X7G8</accession>
<feature type="transmembrane region" description="Helical" evidence="2">
    <location>
        <begin position="6"/>
        <end position="24"/>
    </location>
</feature>
<comment type="caution">
    <text evidence="3">The sequence shown here is derived from an EMBL/GenBank/DDBJ whole genome shotgun (WGS) entry which is preliminary data.</text>
</comment>
<feature type="transmembrane region" description="Helical" evidence="2">
    <location>
        <begin position="36"/>
        <end position="57"/>
    </location>
</feature>
<evidence type="ECO:0000256" key="2">
    <source>
        <dbReference type="SAM" id="Phobius"/>
    </source>
</evidence>